<reference evidence="2 3" key="1">
    <citation type="submission" date="2020-07" db="EMBL/GenBank/DDBJ databases">
        <title>Sequencing the genomes of 1000 actinobacteria strains.</title>
        <authorList>
            <person name="Klenk H.-P."/>
        </authorList>
    </citation>
    <scope>NUCLEOTIDE SEQUENCE [LARGE SCALE GENOMIC DNA]</scope>
    <source>
        <strain evidence="2 3">DSM 44065</strain>
    </source>
</reference>
<gene>
    <name evidence="2" type="ORF">HNR68_000163</name>
</gene>
<comment type="caution">
    <text evidence="2">The sequence shown here is derived from an EMBL/GenBank/DDBJ whole genome shotgun (WGS) entry which is preliminary data.</text>
</comment>
<evidence type="ECO:0000256" key="1">
    <source>
        <dbReference type="SAM" id="MobiDB-lite"/>
    </source>
</evidence>
<organism evidence="2 3">
    <name type="scientific">Saccharopolyspora hordei</name>
    <dbReference type="NCBI Taxonomy" id="1838"/>
    <lineage>
        <taxon>Bacteria</taxon>
        <taxon>Bacillati</taxon>
        <taxon>Actinomycetota</taxon>
        <taxon>Actinomycetes</taxon>
        <taxon>Pseudonocardiales</taxon>
        <taxon>Pseudonocardiaceae</taxon>
        <taxon>Saccharopolyspora</taxon>
    </lineage>
</organism>
<dbReference type="EMBL" id="JACCFJ010000001">
    <property type="protein sequence ID" value="NYI81533.1"/>
    <property type="molecule type" value="Genomic_DNA"/>
</dbReference>
<evidence type="ECO:0000313" key="2">
    <source>
        <dbReference type="EMBL" id="NYI81533.1"/>
    </source>
</evidence>
<proteinExistence type="predicted"/>
<feature type="region of interest" description="Disordered" evidence="1">
    <location>
        <begin position="1"/>
        <end position="31"/>
    </location>
</feature>
<protein>
    <submittedName>
        <fullName evidence="2">Uncharacterized protein</fullName>
    </submittedName>
</protein>
<accession>A0A853AGT6</accession>
<name>A0A853AGT6_9PSEU</name>
<sequence>MVTPRPARTTAVVPSGAVTADGGGPRSGAPNSCTARVGFTEMGEHALPERVWERSLHRLRNRS</sequence>
<dbReference type="AlphaFoldDB" id="A0A853AGT6"/>
<evidence type="ECO:0000313" key="3">
    <source>
        <dbReference type="Proteomes" id="UP000587002"/>
    </source>
</evidence>
<keyword evidence="3" id="KW-1185">Reference proteome</keyword>
<dbReference type="Proteomes" id="UP000587002">
    <property type="component" value="Unassembled WGS sequence"/>
</dbReference>